<dbReference type="SUPFAM" id="SSF51126">
    <property type="entry name" value="Pectin lyase-like"/>
    <property type="match status" value="2"/>
</dbReference>
<dbReference type="InterPro" id="IPR011050">
    <property type="entry name" value="Pectin_lyase_fold/virulence"/>
</dbReference>
<organism evidence="1 2">
    <name type="scientific">Flavobacterium magnum</name>
    <dbReference type="NCBI Taxonomy" id="2162713"/>
    <lineage>
        <taxon>Bacteria</taxon>
        <taxon>Pseudomonadati</taxon>
        <taxon>Bacteroidota</taxon>
        <taxon>Flavobacteriia</taxon>
        <taxon>Flavobacteriales</taxon>
        <taxon>Flavobacteriaceae</taxon>
        <taxon>Flavobacterium</taxon>
    </lineage>
</organism>
<sequence>MKKILLFFIIPFLTHAQINGTKKIGSTTTDGVQYLTLASAITYVNTVGINGATTFLIDENQSLVANTPLIINQYTGSAGNTLTIKPNTGKTITISGSVSNGAVFQFNGADNVTIDGNNGTSDKQLTIYNTFNDSGNSYTARAAVWLYNTANNNKVKNSILRTNIIDASAGTLSVGVYSGGSGLGNAADNSGNEVSNNTFTTVKQGIYVNGSSSSNANWTISNNSIGAATDSSKPYVGIYVANVTTYTISGNTIDGVKRPNGVGGTAFHSGIYVTGASTGTISSNTLTNVENASGNNICYGLYVSGSSTTVNGNTITAVTSNSTNDGNAGISVTGANATIHSNKVYTITMTDNKLMSGIYISGNNALLYNNMIGNVVSAGGGSPDSQSGNGIYIAGGTSVKLYFNSVRQATNQSTGASACLFIAGGTQLDIRNNIFVNAQTSGSTRFCVYTTVTNTSDFTNINYNNYYASQYIGSWGSFYSSGNLKTTLADWKAVTTKDAQSINVNVPLTTGFTSAVDLHLASAQAALNVGTAISGITTDIDGDTRGTTPTLGADEYSICSGGTTTWNNNGWSNGTPNINMKAIIAADYNTTTNGGITACELKINNNNTLTITSGKVVQIQNDLTINGSIVIQDKGALVQNSDSSTVSGNITMTRTTTSLKPYDYTYFSSPVTSTTLASAIPASVDYNFYFNPSIYYWSDQSTTAPLIPGKGYIIRAPESLNFNPTATFNAVFTGVPNNGVVNASVTKTASCPYNLVGNPYPSAIDADLFLSNATNASKTTGIIYLWTHNTAISAQNPGSETYNYLQNDYAKYNKTGSVGNPAASGGVTPTGKIAAGQGFFIEMTGSNTTSNIVFNNGMRVKTDNGNGNFFRNAISGTPDDVVEKHRVWISIGNPGGAYDETLVGYVTGATNDMDYGYDGRTFDSGNYVMIYSIIDGEKLCIQGRDVNFNQDDIIPLGFKSSIDGPLTINLSRFDGLFDNQEVYLLDKYTNTLTNLKEGRYTFTPADSATVEDRFELRFTSAPLGIDNPAADNNNIQVIAKSQQLQFLSSNEQITAVTVYDLLGRMVYQNNAVDSLEFVATVPAASQALIVKVKTAGTETTRKVMMK</sequence>
<protein>
    <recommendedName>
        <fullName evidence="3">Secretion system C-terminal sorting domain-containing protein</fullName>
    </recommendedName>
</protein>
<evidence type="ECO:0000313" key="1">
    <source>
        <dbReference type="EMBL" id="AWA29031.1"/>
    </source>
</evidence>
<dbReference type="AlphaFoldDB" id="A0A2S0RD51"/>
<dbReference type="Proteomes" id="UP000244193">
    <property type="component" value="Chromosome"/>
</dbReference>
<dbReference type="InterPro" id="IPR006626">
    <property type="entry name" value="PbH1"/>
</dbReference>
<gene>
    <name evidence="1" type="ORF">HYN48_02415</name>
</gene>
<dbReference type="EMBL" id="CP028811">
    <property type="protein sequence ID" value="AWA29031.1"/>
    <property type="molecule type" value="Genomic_DNA"/>
</dbReference>
<dbReference type="OrthoDB" id="1652165at2"/>
<reference evidence="1 2" key="1">
    <citation type="submission" date="2018-04" db="EMBL/GenBank/DDBJ databases">
        <title>Genome sequencing of Flavobacterium sp. HYN0048.</title>
        <authorList>
            <person name="Yi H."/>
            <person name="Baek C."/>
        </authorList>
    </citation>
    <scope>NUCLEOTIDE SEQUENCE [LARGE SCALE GENOMIC DNA]</scope>
    <source>
        <strain evidence="1 2">HYN0048</strain>
    </source>
</reference>
<name>A0A2S0RD51_9FLAO</name>
<keyword evidence="2" id="KW-1185">Reference proteome</keyword>
<dbReference type="RefSeq" id="WP_108369617.1">
    <property type="nucleotide sequence ID" value="NZ_CP028811.1"/>
</dbReference>
<evidence type="ECO:0008006" key="3">
    <source>
        <dbReference type="Google" id="ProtNLM"/>
    </source>
</evidence>
<accession>A0A2S0RD51</accession>
<dbReference type="KEGG" id="fmg:HYN48_02415"/>
<proteinExistence type="predicted"/>
<dbReference type="Gene3D" id="2.160.20.10">
    <property type="entry name" value="Single-stranded right-handed beta-helix, Pectin lyase-like"/>
    <property type="match status" value="1"/>
</dbReference>
<evidence type="ECO:0000313" key="2">
    <source>
        <dbReference type="Proteomes" id="UP000244193"/>
    </source>
</evidence>
<dbReference type="InterPro" id="IPR012334">
    <property type="entry name" value="Pectin_lyas_fold"/>
</dbReference>
<dbReference type="SMART" id="SM00710">
    <property type="entry name" value="PbH1"/>
    <property type="match status" value="10"/>
</dbReference>